<evidence type="ECO:0000256" key="3">
    <source>
        <dbReference type="ARBA" id="ARBA00022448"/>
    </source>
</evidence>
<feature type="transmembrane region" description="Helical" evidence="13">
    <location>
        <begin position="1008"/>
        <end position="1032"/>
    </location>
</feature>
<proteinExistence type="inferred from homology"/>
<dbReference type="GO" id="GO:0008510">
    <property type="term" value="F:sodium:bicarbonate symporter activity"/>
    <property type="evidence" value="ECO:0007669"/>
    <property type="project" value="TreeGrafter"/>
</dbReference>
<evidence type="ECO:0000256" key="12">
    <source>
        <dbReference type="ARBA" id="ARBA00036309"/>
    </source>
</evidence>
<evidence type="ECO:0000256" key="4">
    <source>
        <dbReference type="ARBA" id="ARBA00022475"/>
    </source>
</evidence>
<feature type="domain" description="Bicarbonate transporter-like transmembrane" evidence="15">
    <location>
        <begin position="641"/>
        <end position="1196"/>
    </location>
</feature>
<evidence type="ECO:0000256" key="13">
    <source>
        <dbReference type="RuleBase" id="RU362035"/>
    </source>
</evidence>
<dbReference type="GO" id="GO:0016323">
    <property type="term" value="C:basolateral plasma membrane"/>
    <property type="evidence" value="ECO:0007669"/>
    <property type="project" value="UniProtKB-SubCell"/>
</dbReference>
<keyword evidence="5 13" id="KW-0812">Transmembrane</keyword>
<accession>A0AA47P5P7</accession>
<dbReference type="InterPro" id="IPR011531">
    <property type="entry name" value="HCO3_transpt-like_TM_dom"/>
</dbReference>
<dbReference type="InterPro" id="IPR003020">
    <property type="entry name" value="HCO3_transpt_euk"/>
</dbReference>
<dbReference type="PANTHER" id="PTHR11453">
    <property type="entry name" value="ANION EXCHANGE PROTEIN"/>
    <property type="match status" value="1"/>
</dbReference>
<dbReference type="InterPro" id="IPR013769">
    <property type="entry name" value="Band3_cytoplasmic_dom"/>
</dbReference>
<reference evidence="17" key="1">
    <citation type="journal article" date="2023" name="Front. Mar. Sci.">
        <title>A new Merluccius polli reference genome to investigate the effects of global change in West African waters.</title>
        <authorList>
            <person name="Mateo J.L."/>
            <person name="Blanco-Fernandez C."/>
            <person name="Garcia-Vazquez E."/>
            <person name="Machado-Schiaffino G."/>
        </authorList>
    </citation>
    <scope>NUCLEOTIDE SEQUENCE</scope>
    <source>
        <strain evidence="17">C29</strain>
        <tissue evidence="17">Fin</tissue>
    </source>
</reference>
<evidence type="ECO:0000259" key="16">
    <source>
        <dbReference type="Pfam" id="PF07565"/>
    </source>
</evidence>
<dbReference type="GO" id="GO:0051453">
    <property type="term" value="P:regulation of intracellular pH"/>
    <property type="evidence" value="ECO:0007669"/>
    <property type="project" value="TreeGrafter"/>
</dbReference>
<keyword evidence="10" id="KW-0739">Sodium transport</keyword>
<keyword evidence="9 13" id="KW-0472">Membrane</keyword>
<comment type="similarity">
    <text evidence="2 13">Belongs to the anion exchanger (TC 2.A.31) family.</text>
</comment>
<evidence type="ECO:0000256" key="6">
    <source>
        <dbReference type="ARBA" id="ARBA00022989"/>
    </source>
</evidence>
<feature type="region of interest" description="Disordered" evidence="14">
    <location>
        <begin position="1201"/>
        <end position="1225"/>
    </location>
</feature>
<evidence type="ECO:0000256" key="10">
    <source>
        <dbReference type="ARBA" id="ARBA00023201"/>
    </source>
</evidence>
<keyword evidence="8 13" id="KW-0406">Ion transport</keyword>
<dbReference type="FunFam" id="3.40.930.10:FF:000002">
    <property type="entry name" value="Anion exchange protein"/>
    <property type="match status" value="1"/>
</dbReference>
<dbReference type="PRINTS" id="PR01232">
    <property type="entry name" value="NAHCO3TRSPRT"/>
</dbReference>
<keyword evidence="6 13" id="KW-1133">Transmembrane helix</keyword>
<dbReference type="Pfam" id="PF07565">
    <property type="entry name" value="Band_3_cyto"/>
    <property type="match status" value="1"/>
</dbReference>
<feature type="transmembrane region" description="Helical" evidence="13">
    <location>
        <begin position="704"/>
        <end position="733"/>
    </location>
</feature>
<evidence type="ECO:0000256" key="2">
    <source>
        <dbReference type="ARBA" id="ARBA00010993"/>
    </source>
</evidence>
<evidence type="ECO:0000256" key="7">
    <source>
        <dbReference type="ARBA" id="ARBA00023053"/>
    </source>
</evidence>
<dbReference type="FunFam" id="1.10.287.570:FF:000001">
    <property type="entry name" value="Anion exchange protein"/>
    <property type="match status" value="1"/>
</dbReference>
<feature type="compositionally biased region" description="Polar residues" evidence="14">
    <location>
        <begin position="436"/>
        <end position="460"/>
    </location>
</feature>
<protein>
    <recommendedName>
        <fullName evidence="13">Anion exchange protein</fullName>
    </recommendedName>
</protein>
<evidence type="ECO:0000256" key="1">
    <source>
        <dbReference type="ARBA" id="ARBA00004554"/>
    </source>
</evidence>
<feature type="transmembrane region" description="Helical" evidence="13">
    <location>
        <begin position="968"/>
        <end position="987"/>
    </location>
</feature>
<feature type="domain" description="Band 3 cytoplasmic" evidence="16">
    <location>
        <begin position="290"/>
        <end position="587"/>
    </location>
</feature>
<dbReference type="Pfam" id="PF00955">
    <property type="entry name" value="HCO3_cotransp"/>
    <property type="match status" value="1"/>
</dbReference>
<dbReference type="Gene3D" id="3.40.930.10">
    <property type="entry name" value="Mannitol-specific EII, Chain A"/>
    <property type="match status" value="1"/>
</dbReference>
<feature type="transmembrane region" description="Helical" evidence="13">
    <location>
        <begin position="669"/>
        <end position="692"/>
    </location>
</feature>
<evidence type="ECO:0000313" key="18">
    <source>
        <dbReference type="Proteomes" id="UP001174136"/>
    </source>
</evidence>
<dbReference type="SUPFAM" id="SSF55804">
    <property type="entry name" value="Phoshotransferase/anion transport protein"/>
    <property type="match status" value="1"/>
</dbReference>
<name>A0AA47P5P7_MERPO</name>
<comment type="catalytic activity">
    <reaction evidence="11">
        <text>3 hydrogencarbonate(out) + Na(+)(out) = 3 hydrogencarbonate(in) + Na(+)(in)</text>
        <dbReference type="Rhea" id="RHEA:72219"/>
        <dbReference type="ChEBI" id="CHEBI:17544"/>
        <dbReference type="ChEBI" id="CHEBI:29101"/>
    </reaction>
</comment>
<feature type="transmembrane region" description="Helical" evidence="13">
    <location>
        <begin position="1145"/>
        <end position="1176"/>
    </location>
</feature>
<dbReference type="GO" id="GO:0008509">
    <property type="term" value="F:monoatomic anion transmembrane transporter activity"/>
    <property type="evidence" value="ECO:0007669"/>
    <property type="project" value="InterPro"/>
</dbReference>
<evidence type="ECO:0000256" key="8">
    <source>
        <dbReference type="ARBA" id="ARBA00023065"/>
    </source>
</evidence>
<dbReference type="PANTHER" id="PTHR11453:SF135">
    <property type="entry name" value="ANION EXCHANGE PROTEIN"/>
    <property type="match status" value="1"/>
</dbReference>
<feature type="region of interest" description="Disordered" evidence="14">
    <location>
        <begin position="175"/>
        <end position="263"/>
    </location>
</feature>
<feature type="transmembrane region" description="Helical" evidence="13">
    <location>
        <begin position="1094"/>
        <end position="1113"/>
    </location>
</feature>
<dbReference type="InterPro" id="IPR016152">
    <property type="entry name" value="PTrfase/Anion_transptr"/>
</dbReference>
<dbReference type="GO" id="GO:0005452">
    <property type="term" value="F:solute:inorganic anion antiporter activity"/>
    <property type="evidence" value="ECO:0007669"/>
    <property type="project" value="InterPro"/>
</dbReference>
<keyword evidence="18" id="KW-1185">Reference proteome</keyword>
<dbReference type="NCBIfam" id="TIGR00834">
    <property type="entry name" value="ae"/>
    <property type="match status" value="1"/>
</dbReference>
<comment type="caution">
    <text evidence="17">The sequence shown here is derived from an EMBL/GenBank/DDBJ whole genome shotgun (WGS) entry which is preliminary data.</text>
</comment>
<dbReference type="EMBL" id="JAOPHQ010002291">
    <property type="protein sequence ID" value="KAK0147622.1"/>
    <property type="molecule type" value="Genomic_DNA"/>
</dbReference>
<feature type="transmembrane region" description="Helical" evidence="13">
    <location>
        <begin position="920"/>
        <end position="938"/>
    </location>
</feature>
<dbReference type="Proteomes" id="UP001174136">
    <property type="component" value="Unassembled WGS sequence"/>
</dbReference>
<comment type="catalytic activity">
    <reaction evidence="12">
        <text>2 hydrogencarbonate(out) + Na(+)(out) = 2 hydrogencarbonate(in) + Na(+)(in)</text>
        <dbReference type="Rhea" id="RHEA:72215"/>
        <dbReference type="ChEBI" id="CHEBI:17544"/>
        <dbReference type="ChEBI" id="CHEBI:29101"/>
    </reaction>
</comment>
<feature type="region of interest" description="Disordered" evidence="14">
    <location>
        <begin position="436"/>
        <end position="467"/>
    </location>
</feature>
<keyword evidence="3 13" id="KW-0813">Transport</keyword>
<sequence length="1256" mass="141176">MCGITCDTFLYVYYTSINRTGITINLSNLTSNPIVLLVLFLDLRLKIAPSDRYESVSSALFFTEHLQCFTFHHPQIWSDLHDERHTHHQEMSATSSTRLSPRPGSLLVNEPRCYGSTLSLAEKCEQSFFFFYYYRMEDEAVLDRGASFVKHVCDEEEVEGHHTVYIGVHVPKSYRRRRRHRRHVGHKDRKERSNENPSDKSDTETNDDASRSILKPLRCRGGGGGEGRGRWGEDPAAAATTTTTASSATSSSSSAFLLGPRGQGRSVISPAAERIRFILGEEDDGPAPPQLFTELDELLSVDGQEMEWKETARWIKFEEKVEKGGERWSKPHVATLSLHSLMELRRCIEKGTIMLDMEASTLSQVVGKFAAAARSMDHNRSERKMITDNQVANNQLKAELKDKVMYTLLRKHRHQTKKSNLRSLADIGKTVSSASRLFSNQENGSPTTAHRNLSSNSMNDISEKPEKDQLRNKFMKKLPRDAEASNVLVGEVDFLDAPFVAFVRLQQAVMLGALTEVPVPTRFLFILLGPKGKAKSYHEIGRAIATLMSDEVFHDIAYKAKDRGDLLAGIDEFLDEVIVLPPGEWDPTIRIEPPKSLPSSDKRKNMYAGGDNSQMNGDMPHDGGHGGGGHEVGDELKKTGKFCGGLILDIKRKVPFFLSDFTDAFHIQALSAILFIYLGTVTNAITFGGLLGDATENMQGVLESFLGTAIAGGVFCLLGGQPLTILSSTGPVLVFERLLFNFSKDNSFDYLEFRLWIGLWSAFFCLMLVATDASFLVQYFTRFTEEGFSCLISFIFIYDAFKKMLKLAHHYPINSEFKPDYVTQYDCLCMAPAFLGKTPAYLMTLLIRRPPMNATWSSLSQKECLKYGGELVGKACGFVPDITLMSIILFLGTYSCSMCLKKFKNSPFFPTTLRKLISDFAIILTILIFCGIDMLVGVDTPKLIVPTEFKPTSPHRGWFVPPFGGNPWWVYLASALPALLVTILLFMDQQITAVIVNRKEHKLKKGAGYHLDLFWVAILMVVCSFMGLPWYVAATVISIAHIDSLKMETETSAPGEQPKFLGVREQRVTGLCVFLLTGLSVFMSPILKFIPMPVLYGVFLYMGVASLNGVQFMDRLKLLLMPAKHQPDLVYLRHVPLRKVHLFTFIQILCLALLWVLKSTVAAIIFPVMILALVVVRKAMDHMFSQHELSFLDDVIPEKDKKRKEDEKKKKKKRGSIDSDVEDSDYHYNEKVPSIKIPMDMMEQEPFLGDKSYDSE</sequence>
<dbReference type="AlphaFoldDB" id="A0AA47P5P7"/>
<gene>
    <name evidence="17" type="primary">SLC4A4_1</name>
    <name evidence="17" type="ORF">N1851_012900</name>
</gene>
<dbReference type="Gene3D" id="1.10.287.570">
    <property type="entry name" value="Helical hairpin bin"/>
    <property type="match status" value="1"/>
</dbReference>
<feature type="transmembrane region" description="Helical" evidence="13">
    <location>
        <begin position="753"/>
        <end position="771"/>
    </location>
</feature>
<evidence type="ECO:0000313" key="17">
    <source>
        <dbReference type="EMBL" id="KAK0147622.1"/>
    </source>
</evidence>
<feature type="transmembrane region" description="Helical" evidence="13">
    <location>
        <begin position="783"/>
        <end position="801"/>
    </location>
</feature>
<keyword evidence="4" id="KW-1003">Cell membrane</keyword>
<feature type="transmembrane region" description="Helical" evidence="13">
    <location>
        <begin position="882"/>
        <end position="900"/>
    </location>
</feature>
<evidence type="ECO:0000259" key="15">
    <source>
        <dbReference type="Pfam" id="PF00955"/>
    </source>
</evidence>
<feature type="compositionally biased region" description="Basic residues" evidence="14">
    <location>
        <begin position="175"/>
        <end position="187"/>
    </location>
</feature>
<feature type="transmembrane region" description="Helical" evidence="13">
    <location>
        <begin position="1068"/>
        <end position="1087"/>
    </location>
</feature>
<dbReference type="InterPro" id="IPR003024">
    <property type="entry name" value="Na/HCO3_transpt"/>
</dbReference>
<keyword evidence="7" id="KW-0915">Sodium</keyword>
<evidence type="ECO:0000256" key="9">
    <source>
        <dbReference type="ARBA" id="ARBA00023136"/>
    </source>
</evidence>
<feature type="compositionally biased region" description="Basic and acidic residues" evidence="14">
    <location>
        <begin position="188"/>
        <end position="203"/>
    </location>
</feature>
<dbReference type="PRINTS" id="PR01231">
    <property type="entry name" value="HCO3TRNSPORT"/>
</dbReference>
<organism evidence="17 18">
    <name type="scientific">Merluccius polli</name>
    <name type="common">Benguela hake</name>
    <name type="synonym">Merluccius cadenati</name>
    <dbReference type="NCBI Taxonomy" id="89951"/>
    <lineage>
        <taxon>Eukaryota</taxon>
        <taxon>Metazoa</taxon>
        <taxon>Chordata</taxon>
        <taxon>Craniata</taxon>
        <taxon>Vertebrata</taxon>
        <taxon>Euteleostomi</taxon>
        <taxon>Actinopterygii</taxon>
        <taxon>Neopterygii</taxon>
        <taxon>Teleostei</taxon>
        <taxon>Neoteleostei</taxon>
        <taxon>Acanthomorphata</taxon>
        <taxon>Zeiogadaria</taxon>
        <taxon>Gadariae</taxon>
        <taxon>Gadiformes</taxon>
        <taxon>Gadoidei</taxon>
        <taxon>Merlucciidae</taxon>
        <taxon>Merluccius</taxon>
    </lineage>
</organism>
<evidence type="ECO:0000256" key="5">
    <source>
        <dbReference type="ARBA" id="ARBA00022692"/>
    </source>
</evidence>
<feature type="region of interest" description="Disordered" evidence="14">
    <location>
        <begin position="590"/>
        <end position="613"/>
    </location>
</feature>
<feature type="compositionally biased region" description="Low complexity" evidence="14">
    <location>
        <begin position="236"/>
        <end position="255"/>
    </location>
</feature>
<evidence type="ECO:0000256" key="11">
    <source>
        <dbReference type="ARBA" id="ARBA00035820"/>
    </source>
</evidence>
<evidence type="ECO:0000256" key="14">
    <source>
        <dbReference type="SAM" id="MobiDB-lite"/>
    </source>
</evidence>
<comment type="subcellular location">
    <subcellularLocation>
        <location evidence="1">Basolateral cell membrane</location>
        <topology evidence="1">Multi-pass membrane protein</topology>
    </subcellularLocation>
    <subcellularLocation>
        <location evidence="13">Membrane</location>
        <topology evidence="13">Multi-pass membrane protein</topology>
    </subcellularLocation>
</comment>